<dbReference type="InterPro" id="IPR036869">
    <property type="entry name" value="J_dom_sf"/>
</dbReference>
<reference evidence="2" key="1">
    <citation type="submission" date="2010-03" db="EMBL/GenBank/DDBJ databases">
        <title>Lepeophtheirus salmonis ESTs and full-length cDNAs.</title>
        <authorList>
            <person name="Yasuike M."/>
            <person name="von Schalburg K."/>
            <person name="Cooper G."/>
            <person name="Leong J."/>
            <person name="Jones S.R.M."/>
            <person name="Koop B.F."/>
        </authorList>
    </citation>
    <scope>NUCLEOTIDE SEQUENCE</scope>
    <source>
        <tissue evidence="2">Whole</tissue>
    </source>
</reference>
<accession>D3PGK8</accession>
<gene>
    <name evidence="2" type="primary">DNAJ</name>
</gene>
<dbReference type="PANTHER" id="PTHR44733:SF1">
    <property type="entry name" value="DNAJ HOMOLOG SUBFAMILY C MEMBER 22"/>
    <property type="match status" value="1"/>
</dbReference>
<evidence type="ECO:0000313" key="2">
    <source>
        <dbReference type="EMBL" id="ADD24404.1"/>
    </source>
</evidence>
<sequence>MTAAGDEIKFRHAIKNFLKSPAVQEFSKNLRKLFQHMLEFGFFSTAQQLMDSLDPLGEKNSLKVLDLPLNATQSEIKSKYKALSRIWHPDKFINTKEKDTAHSKFIAIQEAYEKLSSIKKQRSIKIKNSRHLDDEL</sequence>
<name>D3PGK8_LEPSM</name>
<dbReference type="PRINTS" id="PR00625">
    <property type="entry name" value="JDOMAIN"/>
</dbReference>
<dbReference type="SUPFAM" id="SSF46565">
    <property type="entry name" value="Chaperone J-domain"/>
    <property type="match status" value="1"/>
</dbReference>
<organism evidence="2">
    <name type="scientific">Lepeophtheirus salmonis</name>
    <name type="common">Salmon louse</name>
    <name type="synonym">Caligus salmonis</name>
    <dbReference type="NCBI Taxonomy" id="72036"/>
    <lineage>
        <taxon>Eukaryota</taxon>
        <taxon>Metazoa</taxon>
        <taxon>Ecdysozoa</taxon>
        <taxon>Arthropoda</taxon>
        <taxon>Crustacea</taxon>
        <taxon>Multicrustacea</taxon>
        <taxon>Hexanauplia</taxon>
        <taxon>Copepoda</taxon>
        <taxon>Siphonostomatoida</taxon>
        <taxon>Caligidae</taxon>
        <taxon>Lepeophtheirus</taxon>
    </lineage>
</organism>
<dbReference type="PANTHER" id="PTHR44733">
    <property type="entry name" value="DNAJ HOMOLOG SUBFAMILY C MEMBER 22"/>
    <property type="match status" value="1"/>
</dbReference>
<dbReference type="Gene3D" id="1.10.287.110">
    <property type="entry name" value="DnaJ domain"/>
    <property type="match status" value="1"/>
</dbReference>
<dbReference type="CDD" id="cd06257">
    <property type="entry name" value="DnaJ"/>
    <property type="match status" value="1"/>
</dbReference>
<dbReference type="SMART" id="SM00271">
    <property type="entry name" value="DnaJ"/>
    <property type="match status" value="1"/>
</dbReference>
<dbReference type="Pfam" id="PF00226">
    <property type="entry name" value="DnaJ"/>
    <property type="match status" value="1"/>
</dbReference>
<evidence type="ECO:0000259" key="1">
    <source>
        <dbReference type="PROSITE" id="PS50076"/>
    </source>
</evidence>
<feature type="domain" description="J" evidence="1">
    <location>
        <begin position="60"/>
        <end position="136"/>
    </location>
</feature>
<dbReference type="EMBL" id="BT120764">
    <property type="protein sequence ID" value="ADD24404.1"/>
    <property type="molecule type" value="mRNA"/>
</dbReference>
<dbReference type="AlphaFoldDB" id="D3PGK8"/>
<proteinExistence type="evidence at transcript level"/>
<dbReference type="GO" id="GO:0016020">
    <property type="term" value="C:membrane"/>
    <property type="evidence" value="ECO:0007669"/>
    <property type="project" value="TreeGrafter"/>
</dbReference>
<dbReference type="PROSITE" id="PS50076">
    <property type="entry name" value="DNAJ_2"/>
    <property type="match status" value="1"/>
</dbReference>
<dbReference type="InterPro" id="IPR001623">
    <property type="entry name" value="DnaJ_domain"/>
</dbReference>
<dbReference type="OrthoDB" id="10262359at2759"/>
<protein>
    <submittedName>
        <fullName evidence="2">Chaperone protein dnaJ</fullName>
    </submittedName>
</protein>